<accession>A0AAV1RJA9</accession>
<dbReference type="Proteomes" id="UP001314170">
    <property type="component" value="Unassembled WGS sequence"/>
</dbReference>
<evidence type="ECO:0000313" key="2">
    <source>
        <dbReference type="Proteomes" id="UP001314170"/>
    </source>
</evidence>
<comment type="caution">
    <text evidence="1">The sequence shown here is derived from an EMBL/GenBank/DDBJ whole genome shotgun (WGS) entry which is preliminary data.</text>
</comment>
<proteinExistence type="predicted"/>
<dbReference type="AlphaFoldDB" id="A0AAV1RJA9"/>
<sequence length="113" mass="12681">MPSSVWREIWRSVGSFRARIVNDVGRIHFNFWLTNGPVRNGLGLYFTAQLVSNSTGLLKQCHPMPAKGRLILLMNPMNLHFTLTAELAELSNPSKVYIALAFLPSPDSKRALD</sequence>
<name>A0AAV1RJA9_9ROSI</name>
<evidence type="ECO:0000313" key="1">
    <source>
        <dbReference type="EMBL" id="CAK7335965.1"/>
    </source>
</evidence>
<gene>
    <name evidence="1" type="ORF">DCAF_LOCUS10969</name>
</gene>
<organism evidence="1 2">
    <name type="scientific">Dovyalis caffra</name>
    <dbReference type="NCBI Taxonomy" id="77055"/>
    <lineage>
        <taxon>Eukaryota</taxon>
        <taxon>Viridiplantae</taxon>
        <taxon>Streptophyta</taxon>
        <taxon>Embryophyta</taxon>
        <taxon>Tracheophyta</taxon>
        <taxon>Spermatophyta</taxon>
        <taxon>Magnoliopsida</taxon>
        <taxon>eudicotyledons</taxon>
        <taxon>Gunneridae</taxon>
        <taxon>Pentapetalae</taxon>
        <taxon>rosids</taxon>
        <taxon>fabids</taxon>
        <taxon>Malpighiales</taxon>
        <taxon>Salicaceae</taxon>
        <taxon>Flacourtieae</taxon>
        <taxon>Dovyalis</taxon>
    </lineage>
</organism>
<reference evidence="1 2" key="1">
    <citation type="submission" date="2024-01" db="EMBL/GenBank/DDBJ databases">
        <authorList>
            <person name="Waweru B."/>
        </authorList>
    </citation>
    <scope>NUCLEOTIDE SEQUENCE [LARGE SCALE GENOMIC DNA]</scope>
</reference>
<dbReference type="EMBL" id="CAWUPB010000994">
    <property type="protein sequence ID" value="CAK7335965.1"/>
    <property type="molecule type" value="Genomic_DNA"/>
</dbReference>
<protein>
    <recommendedName>
        <fullName evidence="3">Transposase</fullName>
    </recommendedName>
</protein>
<evidence type="ECO:0008006" key="3">
    <source>
        <dbReference type="Google" id="ProtNLM"/>
    </source>
</evidence>
<keyword evidence="2" id="KW-1185">Reference proteome</keyword>